<evidence type="ECO:0000256" key="1">
    <source>
        <dbReference type="SAM" id="Phobius"/>
    </source>
</evidence>
<organism evidence="2 3">
    <name type="scientific">Neobacillus bataviensis</name>
    <dbReference type="NCBI Taxonomy" id="220685"/>
    <lineage>
        <taxon>Bacteria</taxon>
        <taxon>Bacillati</taxon>
        <taxon>Bacillota</taxon>
        <taxon>Bacilli</taxon>
        <taxon>Bacillales</taxon>
        <taxon>Bacillaceae</taxon>
        <taxon>Neobacillus</taxon>
    </lineage>
</organism>
<evidence type="ECO:0000313" key="3">
    <source>
        <dbReference type="Proteomes" id="UP000319671"/>
    </source>
</evidence>
<sequence length="186" mass="22075">MTTLIRNEEIISSEKFFQRIHQVEVDYVNYWKEHTLWHWEFWLSVALSVIPWIVWIILRKRGSEARLILAGSFGLSVASWLDFLGLVFGLWHYSGRVLPTIPTFLPWDFTLIPVTLMLWLQFKPTLNPFFKAVIYSALTSFIGEPLFEWLGFYSTVKWSVFHSFPIYIIIYLIAYRISKTKSFEPL</sequence>
<dbReference type="AlphaFoldDB" id="A0A561DXN6"/>
<protein>
    <submittedName>
        <fullName evidence="2">Uncharacterized protein</fullName>
    </submittedName>
</protein>
<dbReference type="NCBIfam" id="NF041644">
    <property type="entry name" value="CBO0543_fam"/>
    <property type="match status" value="1"/>
</dbReference>
<comment type="caution">
    <text evidence="2">The sequence shown here is derived from an EMBL/GenBank/DDBJ whole genome shotgun (WGS) entry which is preliminary data.</text>
</comment>
<dbReference type="Proteomes" id="UP000319671">
    <property type="component" value="Unassembled WGS sequence"/>
</dbReference>
<gene>
    <name evidence="2" type="ORF">FB550_101148</name>
</gene>
<reference evidence="2 3" key="1">
    <citation type="submission" date="2019-06" db="EMBL/GenBank/DDBJ databases">
        <title>Sorghum-associated microbial communities from plants grown in Nebraska, USA.</title>
        <authorList>
            <person name="Schachtman D."/>
        </authorList>
    </citation>
    <scope>NUCLEOTIDE SEQUENCE [LARGE SCALE GENOMIC DNA]</scope>
    <source>
        <strain evidence="2 3">2482</strain>
    </source>
</reference>
<feature type="transmembrane region" description="Helical" evidence="1">
    <location>
        <begin position="103"/>
        <end position="120"/>
    </location>
</feature>
<proteinExistence type="predicted"/>
<dbReference type="RefSeq" id="WP_144561871.1">
    <property type="nucleotide sequence ID" value="NZ_VIVN01000001.1"/>
</dbReference>
<dbReference type="InterPro" id="IPR048147">
    <property type="entry name" value="CBO0543-like"/>
</dbReference>
<feature type="transmembrane region" description="Helical" evidence="1">
    <location>
        <begin position="67"/>
        <end position="91"/>
    </location>
</feature>
<keyword evidence="1" id="KW-0472">Membrane</keyword>
<evidence type="ECO:0000313" key="2">
    <source>
        <dbReference type="EMBL" id="TWE08134.1"/>
    </source>
</evidence>
<feature type="transmembrane region" description="Helical" evidence="1">
    <location>
        <begin position="132"/>
        <end position="152"/>
    </location>
</feature>
<accession>A0A561DXN6</accession>
<feature type="transmembrane region" description="Helical" evidence="1">
    <location>
        <begin position="158"/>
        <end position="177"/>
    </location>
</feature>
<keyword evidence="1" id="KW-1133">Transmembrane helix</keyword>
<keyword evidence="3" id="KW-1185">Reference proteome</keyword>
<keyword evidence="1" id="KW-0812">Transmembrane</keyword>
<dbReference type="EMBL" id="VIVN01000001">
    <property type="protein sequence ID" value="TWE08134.1"/>
    <property type="molecule type" value="Genomic_DNA"/>
</dbReference>
<feature type="transmembrane region" description="Helical" evidence="1">
    <location>
        <begin position="41"/>
        <end position="58"/>
    </location>
</feature>
<name>A0A561DXN6_9BACI</name>